<comment type="caution">
    <text evidence="2">The sequence shown here is derived from an EMBL/GenBank/DDBJ whole genome shotgun (WGS) entry which is preliminary data.</text>
</comment>
<proteinExistence type="predicted"/>
<feature type="signal peptide" evidence="1">
    <location>
        <begin position="1"/>
        <end position="21"/>
    </location>
</feature>
<protein>
    <recommendedName>
        <fullName evidence="4">DUF4840 domain-containing protein</fullName>
    </recommendedName>
</protein>
<dbReference type="OrthoDB" id="705669at2"/>
<feature type="chain" id="PRO_5020849893" description="DUF4840 domain-containing protein" evidence="1">
    <location>
        <begin position="22"/>
        <end position="162"/>
    </location>
</feature>
<dbReference type="AlphaFoldDB" id="A0A4R0NA52"/>
<reference evidence="2 3" key="1">
    <citation type="submission" date="2019-02" db="EMBL/GenBank/DDBJ databases">
        <title>Pedobacter sp. RP-3-8 sp. nov., isolated from Arctic soil.</title>
        <authorList>
            <person name="Dahal R.H."/>
        </authorList>
    </citation>
    <scope>NUCLEOTIDE SEQUENCE [LARGE SCALE GENOMIC DNA]</scope>
    <source>
        <strain evidence="2 3">RP-3-8</strain>
    </source>
</reference>
<dbReference type="PROSITE" id="PS51257">
    <property type="entry name" value="PROKAR_LIPOPROTEIN"/>
    <property type="match status" value="1"/>
</dbReference>
<keyword evidence="1" id="KW-0732">Signal</keyword>
<evidence type="ECO:0000256" key="1">
    <source>
        <dbReference type="SAM" id="SignalP"/>
    </source>
</evidence>
<sequence length="162" mass="18170">MKYFILLALGTFLLTSCSKQAAPPMKQESKITVKKNDTAWESEGVYASYNVDDDLVHVMSGKDNESFTISFKKGSIPVNGIMKDFSSGVTIAPYKASAVISDSYMLDTTKANQLKILIIDNPEKRVAGDFTLYLKRNKQNSSQEINVFKGRFDVRYEPFSLK</sequence>
<organism evidence="2 3">
    <name type="scientific">Pedobacter hiemivivus</name>
    <dbReference type="NCBI Taxonomy" id="2530454"/>
    <lineage>
        <taxon>Bacteria</taxon>
        <taxon>Pseudomonadati</taxon>
        <taxon>Bacteroidota</taxon>
        <taxon>Sphingobacteriia</taxon>
        <taxon>Sphingobacteriales</taxon>
        <taxon>Sphingobacteriaceae</taxon>
        <taxon>Pedobacter</taxon>
    </lineage>
</organism>
<dbReference type="EMBL" id="SJSM01000004">
    <property type="protein sequence ID" value="TCC97101.1"/>
    <property type="molecule type" value="Genomic_DNA"/>
</dbReference>
<keyword evidence="3" id="KW-1185">Reference proteome</keyword>
<name>A0A4R0NA52_9SPHI</name>
<evidence type="ECO:0000313" key="2">
    <source>
        <dbReference type="EMBL" id="TCC97101.1"/>
    </source>
</evidence>
<dbReference type="Proteomes" id="UP000291117">
    <property type="component" value="Unassembled WGS sequence"/>
</dbReference>
<accession>A0A4R0NA52</accession>
<evidence type="ECO:0000313" key="3">
    <source>
        <dbReference type="Proteomes" id="UP000291117"/>
    </source>
</evidence>
<dbReference type="RefSeq" id="WP_131608513.1">
    <property type="nucleotide sequence ID" value="NZ_SJSM01000004.1"/>
</dbReference>
<gene>
    <name evidence="2" type="ORF">EZ444_09600</name>
</gene>
<evidence type="ECO:0008006" key="4">
    <source>
        <dbReference type="Google" id="ProtNLM"/>
    </source>
</evidence>